<reference evidence="2 3" key="1">
    <citation type="submission" date="2022-03" db="EMBL/GenBank/DDBJ databases">
        <title>Luteimonas soily sp. nov., a novel bacterium isolated from the soil.</title>
        <authorList>
            <person name="Zhang X."/>
        </authorList>
    </citation>
    <scope>NUCLEOTIDE SEQUENCE [LARGE SCALE GENOMIC DNA]</scope>
    <source>
        <strain evidence="2 3">50</strain>
    </source>
</reference>
<keyword evidence="1" id="KW-0472">Membrane</keyword>
<name>A0ABT0A4P0_9GAMM</name>
<dbReference type="EMBL" id="JALGCL010000002">
    <property type="protein sequence ID" value="MCJ0825893.1"/>
    <property type="molecule type" value="Genomic_DNA"/>
</dbReference>
<organism evidence="2 3">
    <name type="scientific">Cognatiluteimonas sedimenti</name>
    <dbReference type="NCBI Taxonomy" id="2927791"/>
    <lineage>
        <taxon>Bacteria</taxon>
        <taxon>Pseudomonadati</taxon>
        <taxon>Pseudomonadota</taxon>
        <taxon>Gammaproteobacteria</taxon>
        <taxon>Lysobacterales</taxon>
        <taxon>Lysobacteraceae</taxon>
        <taxon>Cognatiluteimonas</taxon>
    </lineage>
</organism>
<keyword evidence="3" id="KW-1185">Reference proteome</keyword>
<proteinExistence type="predicted"/>
<evidence type="ECO:0008006" key="4">
    <source>
        <dbReference type="Google" id="ProtNLM"/>
    </source>
</evidence>
<gene>
    <name evidence="2" type="ORF">MQC88_07965</name>
</gene>
<comment type="caution">
    <text evidence="2">The sequence shown here is derived from an EMBL/GenBank/DDBJ whole genome shotgun (WGS) entry which is preliminary data.</text>
</comment>
<feature type="transmembrane region" description="Helical" evidence="1">
    <location>
        <begin position="47"/>
        <end position="66"/>
    </location>
</feature>
<evidence type="ECO:0000313" key="3">
    <source>
        <dbReference type="Proteomes" id="UP001165423"/>
    </source>
</evidence>
<sequence>MPAPAPAPGLLRRYALGLWLCGIAALGAIEFHRAACATGTCAPSLVAWLWLAGTCATGLSGVALLLRELRRRR</sequence>
<keyword evidence="1" id="KW-1133">Transmembrane helix</keyword>
<dbReference type="RefSeq" id="WP_243320846.1">
    <property type="nucleotide sequence ID" value="NZ_JALGCL010000002.1"/>
</dbReference>
<evidence type="ECO:0000256" key="1">
    <source>
        <dbReference type="SAM" id="Phobius"/>
    </source>
</evidence>
<accession>A0ABT0A4P0</accession>
<protein>
    <recommendedName>
        <fullName evidence="4">DUF423 domain-containing protein</fullName>
    </recommendedName>
</protein>
<evidence type="ECO:0000313" key="2">
    <source>
        <dbReference type="EMBL" id="MCJ0825893.1"/>
    </source>
</evidence>
<dbReference type="Proteomes" id="UP001165423">
    <property type="component" value="Unassembled WGS sequence"/>
</dbReference>
<keyword evidence="1" id="KW-0812">Transmembrane</keyword>